<evidence type="ECO:0000313" key="9">
    <source>
        <dbReference type="Proteomes" id="UP000579647"/>
    </source>
</evidence>
<keyword evidence="1" id="KW-0436">Ligase</keyword>
<sequence length="140" mass="14323">MLSEILPNVDFLFLDSPVFDEKSWAKAMKPGIGSGMLTAAIATYSDESLDWEAEALKGALEQAGAAQGLKLGKAPVQVAVTGRTVGAAAFRIAGVAGQGAHAGADQRLTAKASHEAVNRTGMISSGDGSQGTTMGCVRRC</sequence>
<dbReference type="GO" id="GO:0000049">
    <property type="term" value="F:tRNA binding"/>
    <property type="evidence" value="ECO:0007669"/>
    <property type="project" value="InterPro"/>
</dbReference>
<feature type="compositionally biased region" description="Polar residues" evidence="6">
    <location>
        <begin position="121"/>
        <end position="133"/>
    </location>
</feature>
<dbReference type="InterPro" id="IPR008925">
    <property type="entry name" value="aa_tRNA-synth_I_cd-bd_sf"/>
</dbReference>
<dbReference type="Proteomes" id="UP000579647">
    <property type="component" value="Unassembled WGS sequence"/>
</dbReference>
<dbReference type="AlphaFoldDB" id="A0A840WC64"/>
<evidence type="ECO:0000256" key="5">
    <source>
        <dbReference type="ARBA" id="ARBA00023146"/>
    </source>
</evidence>
<dbReference type="GO" id="GO:0006412">
    <property type="term" value="P:translation"/>
    <property type="evidence" value="ECO:0007669"/>
    <property type="project" value="UniProtKB-KW"/>
</dbReference>
<dbReference type="InterPro" id="IPR020751">
    <property type="entry name" value="aa-tRNA-synth_I_codon-bd_sub2"/>
</dbReference>
<evidence type="ECO:0000256" key="6">
    <source>
        <dbReference type="SAM" id="MobiDB-lite"/>
    </source>
</evidence>
<dbReference type="SUPFAM" id="SSF48163">
    <property type="entry name" value="An anticodon-binding domain of class I aminoacyl-tRNA synthetases"/>
    <property type="match status" value="1"/>
</dbReference>
<comment type="caution">
    <text evidence="8">The sequence shown here is derived from an EMBL/GenBank/DDBJ whole genome shotgun (WGS) entry which is preliminary data.</text>
</comment>
<evidence type="ECO:0000256" key="3">
    <source>
        <dbReference type="ARBA" id="ARBA00022840"/>
    </source>
</evidence>
<keyword evidence="9" id="KW-1185">Reference proteome</keyword>
<dbReference type="InterPro" id="IPR045462">
    <property type="entry name" value="aa-tRNA-synth_I_cd-bd"/>
</dbReference>
<dbReference type="Pfam" id="PF19269">
    <property type="entry name" value="Anticodon_2"/>
    <property type="match status" value="1"/>
</dbReference>
<feature type="domain" description="Aminoacyl-tRNA synthetase class I anticodon-binding" evidence="7">
    <location>
        <begin position="2"/>
        <end position="98"/>
    </location>
</feature>
<evidence type="ECO:0000256" key="2">
    <source>
        <dbReference type="ARBA" id="ARBA00022741"/>
    </source>
</evidence>
<name>A0A840WC64_9ACTN</name>
<dbReference type="Gene3D" id="1.10.10.350">
    <property type="match status" value="1"/>
</dbReference>
<evidence type="ECO:0000256" key="4">
    <source>
        <dbReference type="ARBA" id="ARBA00022917"/>
    </source>
</evidence>
<keyword evidence="4" id="KW-0648">Protein biosynthesis</keyword>
<feature type="region of interest" description="Disordered" evidence="6">
    <location>
        <begin position="120"/>
        <end position="140"/>
    </location>
</feature>
<keyword evidence="3" id="KW-0067">ATP-binding</keyword>
<keyword evidence="2" id="KW-0547">Nucleotide-binding</keyword>
<dbReference type="GO" id="GO:0005524">
    <property type="term" value="F:ATP binding"/>
    <property type="evidence" value="ECO:0007669"/>
    <property type="project" value="UniProtKB-KW"/>
</dbReference>
<dbReference type="GO" id="GO:0004812">
    <property type="term" value="F:aminoacyl-tRNA ligase activity"/>
    <property type="evidence" value="ECO:0007669"/>
    <property type="project" value="UniProtKB-KW"/>
</dbReference>
<gene>
    <name evidence="8" type="ORF">HNR07_000752</name>
</gene>
<proteinExistence type="predicted"/>
<accession>A0A840WC64</accession>
<dbReference type="EMBL" id="JACHDO010000001">
    <property type="protein sequence ID" value="MBB5489615.1"/>
    <property type="molecule type" value="Genomic_DNA"/>
</dbReference>
<keyword evidence="5" id="KW-0030">Aminoacyl-tRNA synthetase</keyword>
<evidence type="ECO:0000313" key="8">
    <source>
        <dbReference type="EMBL" id="MBB5489615.1"/>
    </source>
</evidence>
<organism evidence="8 9">
    <name type="scientific">Nocardiopsis metallicus</name>
    <dbReference type="NCBI Taxonomy" id="179819"/>
    <lineage>
        <taxon>Bacteria</taxon>
        <taxon>Bacillati</taxon>
        <taxon>Actinomycetota</taxon>
        <taxon>Actinomycetes</taxon>
        <taxon>Streptosporangiales</taxon>
        <taxon>Nocardiopsidaceae</taxon>
        <taxon>Nocardiopsis</taxon>
    </lineage>
</organism>
<protein>
    <recommendedName>
        <fullName evidence="7">Aminoacyl-tRNA synthetase class I anticodon-binding domain-containing protein</fullName>
    </recommendedName>
</protein>
<evidence type="ECO:0000259" key="7">
    <source>
        <dbReference type="Pfam" id="PF19269"/>
    </source>
</evidence>
<reference evidence="8 9" key="1">
    <citation type="submission" date="2020-08" db="EMBL/GenBank/DDBJ databases">
        <title>Sequencing the genomes of 1000 actinobacteria strains.</title>
        <authorList>
            <person name="Klenk H.-P."/>
        </authorList>
    </citation>
    <scope>NUCLEOTIDE SEQUENCE [LARGE SCALE GENOMIC DNA]</scope>
    <source>
        <strain evidence="8 9">DSM 44598</strain>
    </source>
</reference>
<evidence type="ECO:0000256" key="1">
    <source>
        <dbReference type="ARBA" id="ARBA00022598"/>
    </source>
</evidence>